<evidence type="ECO:0000313" key="3">
    <source>
        <dbReference type="Proteomes" id="UP000298061"/>
    </source>
</evidence>
<comment type="caution">
    <text evidence="2">The sequence shown here is derived from an EMBL/GenBank/DDBJ whole genome shotgun (WGS) entry which is preliminary data.</text>
</comment>
<dbReference type="SUPFAM" id="SSF56112">
    <property type="entry name" value="Protein kinase-like (PK-like)"/>
    <property type="match status" value="1"/>
</dbReference>
<dbReference type="EMBL" id="SFCI01001035">
    <property type="protein sequence ID" value="TFY76978.1"/>
    <property type="molecule type" value="Genomic_DNA"/>
</dbReference>
<reference evidence="2 3" key="1">
    <citation type="submission" date="2019-02" db="EMBL/GenBank/DDBJ databases">
        <title>Genome sequencing of the rare red list fungi Hericium alpestre (H. flagellum).</title>
        <authorList>
            <person name="Buettner E."/>
            <person name="Kellner H."/>
        </authorList>
    </citation>
    <scope>NUCLEOTIDE SEQUENCE [LARGE SCALE GENOMIC DNA]</scope>
    <source>
        <strain evidence="2 3">DSM 108284</strain>
    </source>
</reference>
<dbReference type="InterPro" id="IPR002575">
    <property type="entry name" value="Aminoglycoside_PTrfase"/>
</dbReference>
<evidence type="ECO:0000313" key="2">
    <source>
        <dbReference type="EMBL" id="TFY76978.1"/>
    </source>
</evidence>
<organism evidence="2 3">
    <name type="scientific">Hericium alpestre</name>
    <dbReference type="NCBI Taxonomy" id="135208"/>
    <lineage>
        <taxon>Eukaryota</taxon>
        <taxon>Fungi</taxon>
        <taxon>Dikarya</taxon>
        <taxon>Basidiomycota</taxon>
        <taxon>Agaricomycotina</taxon>
        <taxon>Agaricomycetes</taxon>
        <taxon>Russulales</taxon>
        <taxon>Hericiaceae</taxon>
        <taxon>Hericium</taxon>
    </lineage>
</organism>
<dbReference type="InterPro" id="IPR011009">
    <property type="entry name" value="Kinase-like_dom_sf"/>
</dbReference>
<dbReference type="PANTHER" id="PTHR21310:SF39">
    <property type="entry name" value="AMINOGLYCOSIDE PHOSPHOTRANSFERASE DOMAIN-CONTAINING PROTEIN"/>
    <property type="match status" value="1"/>
</dbReference>
<dbReference type="InterPro" id="IPR051678">
    <property type="entry name" value="AGP_Transferase"/>
</dbReference>
<dbReference type="AlphaFoldDB" id="A0A4Y9ZU07"/>
<gene>
    <name evidence="2" type="ORF">EWM64_g7035</name>
</gene>
<dbReference type="OrthoDB" id="4177236at2759"/>
<keyword evidence="3" id="KW-1185">Reference proteome</keyword>
<dbReference type="STRING" id="135208.A0A4Y9ZU07"/>
<name>A0A4Y9ZU07_9AGAM</name>
<dbReference type="Pfam" id="PF01636">
    <property type="entry name" value="APH"/>
    <property type="match status" value="1"/>
</dbReference>
<dbReference type="PANTHER" id="PTHR21310">
    <property type="entry name" value="AMINOGLYCOSIDE PHOSPHOTRANSFERASE-RELATED-RELATED"/>
    <property type="match status" value="1"/>
</dbReference>
<feature type="domain" description="Aminoglycoside phosphotransferase" evidence="1">
    <location>
        <begin position="305"/>
        <end position="342"/>
    </location>
</feature>
<proteinExistence type="predicted"/>
<evidence type="ECO:0000259" key="1">
    <source>
        <dbReference type="Pfam" id="PF01636"/>
    </source>
</evidence>
<dbReference type="Proteomes" id="UP000298061">
    <property type="component" value="Unassembled WGS sequence"/>
</dbReference>
<sequence length="398" mass="44592">MTLDTARKIATSTSLIHTKRDLIPRDYSERHISYLSSKYELSLKFNIDCLSVSLTTGEGIEDVLAFIGTSVTNLSAGRQPGASPPSGTFWSYLLDCIAACFVLPTPTVPADVSSELASLATDSDILKLMNNPLDSAWGESLKRRLGVEDALYVTVNRITPSLVVKRPMLSERASLDFVRKNTSIPIPHDLCPHLPYLVMHFVDGEMLYESWDKLSRFMQFRIACTLRLYTKQLRSLTGPAPGALVDGRVNGAVFDENVYGPFTDAQSFRRFCEFVAFCGWKTRVLGAVGDGKAIPPLACPDLIWTPVFTHGDLNLSNIMLDRRGGLWIMDWANAGFYPPTMESIAMRQIDEIVHAEDVPPSWRRYRSFIAGETSREEEEFWGNFTGGVFRFPTSQRYM</sequence>
<accession>A0A4Y9ZU07</accession>
<protein>
    <recommendedName>
        <fullName evidence="1">Aminoglycoside phosphotransferase domain-containing protein</fullName>
    </recommendedName>
</protein>